<evidence type="ECO:0000313" key="3">
    <source>
        <dbReference type="Proteomes" id="UP001153387"/>
    </source>
</evidence>
<proteinExistence type="inferred from homology"/>
<dbReference type="InterPro" id="IPR026893">
    <property type="entry name" value="Tyr/Ser_Pase_IphP-type"/>
</dbReference>
<comment type="caution">
    <text evidence="2">The sequence shown here is derived from an EMBL/GenBank/DDBJ whole genome shotgun (WGS) entry which is preliminary data.</text>
</comment>
<comment type="similarity">
    <text evidence="1">Belongs to the protein-tyrosine phosphatase family.</text>
</comment>
<dbReference type="AlphaFoldDB" id="A0A9X4QPX4"/>
<dbReference type="RefSeq" id="WP_277568563.1">
    <property type="nucleotide sequence ID" value="NZ_JAPDHZ010000008.1"/>
</dbReference>
<dbReference type="EMBL" id="JAPDHZ010000008">
    <property type="protein sequence ID" value="MDG0794839.1"/>
    <property type="molecule type" value="Genomic_DNA"/>
</dbReference>
<accession>A0A9X4QPX4</accession>
<dbReference type="SUPFAM" id="SSF52799">
    <property type="entry name" value="(Phosphotyrosine protein) phosphatases II"/>
    <property type="match status" value="1"/>
</dbReference>
<dbReference type="Gene3D" id="3.90.190.10">
    <property type="entry name" value="Protein tyrosine phosphatase superfamily"/>
    <property type="match status" value="1"/>
</dbReference>
<protein>
    <submittedName>
        <fullName evidence="2">Tyrosine-protein phosphatase</fullName>
    </submittedName>
</protein>
<organism evidence="2 3">
    <name type="scientific">Cohnella ginsengisoli</name>
    <dbReference type="NCBI Taxonomy" id="425004"/>
    <lineage>
        <taxon>Bacteria</taxon>
        <taxon>Bacillati</taxon>
        <taxon>Bacillota</taxon>
        <taxon>Bacilli</taxon>
        <taxon>Bacillales</taxon>
        <taxon>Paenibacillaceae</taxon>
        <taxon>Cohnella</taxon>
    </lineage>
</organism>
<dbReference type="PANTHER" id="PTHR31126">
    <property type="entry name" value="TYROSINE-PROTEIN PHOSPHATASE"/>
    <property type="match status" value="1"/>
</dbReference>
<dbReference type="PANTHER" id="PTHR31126:SF1">
    <property type="entry name" value="TYROSINE SPECIFIC PROTEIN PHOSPHATASES DOMAIN-CONTAINING PROTEIN"/>
    <property type="match status" value="1"/>
</dbReference>
<dbReference type="Proteomes" id="UP001153387">
    <property type="component" value="Unassembled WGS sequence"/>
</dbReference>
<reference evidence="2 3" key="1">
    <citation type="submission" date="2022-10" db="EMBL/GenBank/DDBJ databases">
        <title>Comparative genomic analysis of Cohnella hashimotonis sp. nov., isolated from the International Space Station.</title>
        <authorList>
            <person name="Simpson A."/>
            <person name="Venkateswaran K."/>
        </authorList>
    </citation>
    <scope>NUCLEOTIDE SEQUENCE [LARGE SCALE GENOMIC DNA]</scope>
    <source>
        <strain evidence="2 3">DSM 18997</strain>
    </source>
</reference>
<sequence length="262" mass="29235">MTTIQMPACLLPLEGAFNFRDMGGLRTEDGRTVKKGLLFRAAELTGLTEADHEALRAIGLKHVFDYRNRAEAAEKPDPVIGEARYIRVPANEAAESAPHVTMEQLFKSGMHKAFSDNMLDRLYASLPVNNASYKQLMSLLRTPETSLPLVHHCAGGRDRTGVGALLILLTLGVPYETIMEDYLLSNVTLEKFHAQMFDMAAQYLDEASLETMRRTMALQERYLDASMNAILSAHGTFEQYLLAEFGIDAQDRARIQAYCLEA</sequence>
<dbReference type="GO" id="GO:0004721">
    <property type="term" value="F:phosphoprotein phosphatase activity"/>
    <property type="evidence" value="ECO:0007669"/>
    <property type="project" value="InterPro"/>
</dbReference>
<name>A0A9X4QPX4_9BACL</name>
<dbReference type="InterPro" id="IPR029021">
    <property type="entry name" value="Prot-tyrosine_phosphatase-like"/>
</dbReference>
<gene>
    <name evidence="2" type="ORF">OMP38_31430</name>
</gene>
<evidence type="ECO:0000313" key="2">
    <source>
        <dbReference type="EMBL" id="MDG0794839.1"/>
    </source>
</evidence>
<dbReference type="Pfam" id="PF13350">
    <property type="entry name" value="Y_phosphatase3"/>
    <property type="match status" value="1"/>
</dbReference>
<keyword evidence="3" id="KW-1185">Reference proteome</keyword>
<evidence type="ECO:0000256" key="1">
    <source>
        <dbReference type="ARBA" id="ARBA00009580"/>
    </source>
</evidence>